<protein>
    <submittedName>
        <fullName evidence="2">Type III secretion protein YscO</fullName>
    </submittedName>
</protein>
<keyword evidence="3" id="KW-1185">Reference proteome</keyword>
<evidence type="ECO:0000256" key="1">
    <source>
        <dbReference type="SAM" id="MobiDB-lite"/>
    </source>
</evidence>
<dbReference type="Pfam" id="PF07321">
    <property type="entry name" value="YscO"/>
    <property type="match status" value="1"/>
</dbReference>
<dbReference type="EMBL" id="FNCO01000002">
    <property type="protein sequence ID" value="SDG65038.1"/>
    <property type="molecule type" value="Genomic_DNA"/>
</dbReference>
<accession>A0A1G7VZM9</accession>
<sequence length="148" mass="17514">MEEELDIDPQRLMLEHVISVLTPLRQHRQASAERAQRRAQKALEDMQVHLQQTRESLTQERDNQRERRQGLSVAHLNKQMSLNDLDRWHEKEHRMLDRLAYIRQDVQRQRLGIDEQQRQLVQARDAAKAAQRAVEKLACLAEALNEPD</sequence>
<dbReference type="OrthoDB" id="7016421at2"/>
<dbReference type="STRING" id="89065.SAMN05216605_102691"/>
<evidence type="ECO:0000313" key="3">
    <source>
        <dbReference type="Proteomes" id="UP000182894"/>
    </source>
</evidence>
<dbReference type="Gene3D" id="1.10.287.1700">
    <property type="match status" value="1"/>
</dbReference>
<dbReference type="InterPro" id="IPR053716">
    <property type="entry name" value="Flag_assembly_chemotaxis_eff"/>
</dbReference>
<evidence type="ECO:0000313" key="2">
    <source>
        <dbReference type="EMBL" id="SDG65038.1"/>
    </source>
</evidence>
<name>A0A1G7VZM9_9PSED</name>
<proteinExistence type="predicted"/>
<feature type="region of interest" description="Disordered" evidence="1">
    <location>
        <begin position="52"/>
        <end position="72"/>
    </location>
</feature>
<dbReference type="InterPro" id="IPR009929">
    <property type="entry name" value="T3SS_YscO"/>
</dbReference>
<organism evidence="2 3">
    <name type="scientific">Pseudomonas abietaniphila</name>
    <dbReference type="NCBI Taxonomy" id="89065"/>
    <lineage>
        <taxon>Bacteria</taxon>
        <taxon>Pseudomonadati</taxon>
        <taxon>Pseudomonadota</taxon>
        <taxon>Gammaproteobacteria</taxon>
        <taxon>Pseudomonadales</taxon>
        <taxon>Pseudomonadaceae</taxon>
        <taxon>Pseudomonas</taxon>
    </lineage>
</organism>
<reference evidence="3" key="1">
    <citation type="submission" date="2016-10" db="EMBL/GenBank/DDBJ databases">
        <authorList>
            <person name="Varghese N."/>
            <person name="Submissions S."/>
        </authorList>
    </citation>
    <scope>NUCLEOTIDE SEQUENCE [LARGE SCALE GENOMIC DNA]</scope>
    <source>
        <strain evidence="3">ATCC 700689</strain>
    </source>
</reference>
<gene>
    <name evidence="2" type="ORF">SAMN05216605_102691</name>
</gene>
<dbReference type="RefSeq" id="WP_074751302.1">
    <property type="nucleotide sequence ID" value="NZ_FNCO01000002.1"/>
</dbReference>
<dbReference type="AlphaFoldDB" id="A0A1G7VZM9"/>
<dbReference type="Proteomes" id="UP000182894">
    <property type="component" value="Unassembled WGS sequence"/>
</dbReference>
<feature type="compositionally biased region" description="Basic and acidic residues" evidence="1">
    <location>
        <begin position="57"/>
        <end position="69"/>
    </location>
</feature>